<accession>A0ABT9GS08</accession>
<evidence type="ECO:0000256" key="1">
    <source>
        <dbReference type="SAM" id="Phobius"/>
    </source>
</evidence>
<gene>
    <name evidence="2" type="primary">pilV</name>
    <name evidence="2" type="ORF">Q3O59_12045</name>
</gene>
<sequence>MKCRKQQKGASLLEVMIATLVLGVGLLGVAALQASSVRNTQNAYERTIAVVMVDSIIESIRANTNAAPGAYVMSGCTAPSGGLVGEQLSHWVARLQAELGSSVQCSISFNSGRYLVEVRWQDERQTDMSETMIRTAVVL</sequence>
<dbReference type="RefSeq" id="WP_305945815.1">
    <property type="nucleotide sequence ID" value="NZ_JAUZVY010000005.1"/>
</dbReference>
<dbReference type="InterPro" id="IPR012902">
    <property type="entry name" value="N_methyl_site"/>
</dbReference>
<feature type="transmembrane region" description="Helical" evidence="1">
    <location>
        <begin position="12"/>
        <end position="32"/>
    </location>
</feature>
<protein>
    <submittedName>
        <fullName evidence="2">Type IV pilus modification protein PilV</fullName>
    </submittedName>
</protein>
<dbReference type="NCBIfam" id="TIGR02523">
    <property type="entry name" value="type_IV_pilV"/>
    <property type="match status" value="1"/>
</dbReference>
<keyword evidence="1" id="KW-0472">Membrane</keyword>
<name>A0ABT9GS08_9GAMM</name>
<reference evidence="2 3" key="1">
    <citation type="submission" date="2023-08" db="EMBL/GenBank/DDBJ databases">
        <authorList>
            <person name="Joshi A."/>
            <person name="Thite S."/>
        </authorList>
    </citation>
    <scope>NUCLEOTIDE SEQUENCE [LARGE SCALE GENOMIC DNA]</scope>
    <source>
        <strain evidence="2 3">1E1</strain>
    </source>
</reference>
<keyword evidence="3" id="KW-1185">Reference proteome</keyword>
<proteinExistence type="predicted"/>
<dbReference type="EMBL" id="JAUZVY010000005">
    <property type="protein sequence ID" value="MDP4529754.1"/>
    <property type="molecule type" value="Genomic_DNA"/>
</dbReference>
<keyword evidence="1" id="KW-1133">Transmembrane helix</keyword>
<evidence type="ECO:0000313" key="2">
    <source>
        <dbReference type="EMBL" id="MDP4529754.1"/>
    </source>
</evidence>
<dbReference type="InterPro" id="IPR013362">
    <property type="entry name" value="Pilus_4_PilV"/>
</dbReference>
<dbReference type="Proteomes" id="UP001236258">
    <property type="component" value="Unassembled WGS sequence"/>
</dbReference>
<dbReference type="Pfam" id="PF07963">
    <property type="entry name" value="N_methyl"/>
    <property type="match status" value="1"/>
</dbReference>
<organism evidence="2 3">
    <name type="scientific">Alkalimonas delamerensis</name>
    <dbReference type="NCBI Taxonomy" id="265981"/>
    <lineage>
        <taxon>Bacteria</taxon>
        <taxon>Pseudomonadati</taxon>
        <taxon>Pseudomonadota</taxon>
        <taxon>Gammaproteobacteria</taxon>
        <taxon>Alkalimonas</taxon>
    </lineage>
</organism>
<comment type="caution">
    <text evidence="2">The sequence shown here is derived from an EMBL/GenBank/DDBJ whole genome shotgun (WGS) entry which is preliminary data.</text>
</comment>
<evidence type="ECO:0000313" key="3">
    <source>
        <dbReference type="Proteomes" id="UP001236258"/>
    </source>
</evidence>
<keyword evidence="1" id="KW-0812">Transmembrane</keyword>